<gene>
    <name evidence="1" type="ORF">Ae201684_001717</name>
</gene>
<accession>A0A6G0XT12</accession>
<proteinExistence type="predicted"/>
<evidence type="ECO:0000313" key="1">
    <source>
        <dbReference type="EMBL" id="KAF0743571.1"/>
    </source>
</evidence>
<organism evidence="1 2">
    <name type="scientific">Aphanomyces euteiches</name>
    <dbReference type="NCBI Taxonomy" id="100861"/>
    <lineage>
        <taxon>Eukaryota</taxon>
        <taxon>Sar</taxon>
        <taxon>Stramenopiles</taxon>
        <taxon>Oomycota</taxon>
        <taxon>Saprolegniomycetes</taxon>
        <taxon>Saprolegniales</taxon>
        <taxon>Verrucalvaceae</taxon>
        <taxon>Aphanomyces</taxon>
    </lineage>
</organism>
<protein>
    <submittedName>
        <fullName evidence="1">Uncharacterized protein</fullName>
    </submittedName>
</protein>
<dbReference type="VEuPathDB" id="FungiDB:AeMF1_012660"/>
<dbReference type="AlphaFoldDB" id="A0A6G0XT12"/>
<dbReference type="EMBL" id="VJMJ01000013">
    <property type="protein sequence ID" value="KAF0743571.1"/>
    <property type="molecule type" value="Genomic_DNA"/>
</dbReference>
<evidence type="ECO:0000313" key="2">
    <source>
        <dbReference type="Proteomes" id="UP000481153"/>
    </source>
</evidence>
<sequence length="379" mass="43685">MRRNNKNIHADLALREVHGRPRNVKMKRRITWNFQDVAQVEDQAVLMGFSNNGRYLLFYRPWGQRAQVYWRGFNPCGKSLVSRDKVMQINVGPTRTTLSQHEYELDDDMELCIWESHDEKLVIATLSTRGQTSCHITIAPGPLLCQKAEQSTALLFSLSLTTPVHQSWFIVPATNQLVFHVGSSLLLMSMTLNGATEVFRPLTTAWYHPSEFPVEIVQESSQPHVLNKLICECKHQTTFDIETFLRSLLDTYAAFRPFHLHDYDLRYLCVSESSWIYMCGALDLERIDVPTWRRVGVFFAWNALDGAFKVIRLLTRPHNVTLTSAIEELVRHCRGVLSRHVSIQPQPFTMWSNHGVLRGASLNRIDNPIFPYSIVRSQM</sequence>
<dbReference type="Proteomes" id="UP000481153">
    <property type="component" value="Unassembled WGS sequence"/>
</dbReference>
<name>A0A6G0XT12_9STRA</name>
<keyword evidence="2" id="KW-1185">Reference proteome</keyword>
<comment type="caution">
    <text evidence="1">The sequence shown here is derived from an EMBL/GenBank/DDBJ whole genome shotgun (WGS) entry which is preliminary data.</text>
</comment>
<reference evidence="1 2" key="1">
    <citation type="submission" date="2019-07" db="EMBL/GenBank/DDBJ databases">
        <title>Genomics analysis of Aphanomyces spp. identifies a new class of oomycete effector associated with host adaptation.</title>
        <authorList>
            <person name="Gaulin E."/>
        </authorList>
    </citation>
    <scope>NUCLEOTIDE SEQUENCE [LARGE SCALE GENOMIC DNA]</scope>
    <source>
        <strain evidence="1 2">ATCC 201684</strain>
    </source>
</reference>